<feature type="region of interest" description="Disordered" evidence="1">
    <location>
        <begin position="415"/>
        <end position="434"/>
    </location>
</feature>
<dbReference type="SMART" id="SM00155">
    <property type="entry name" value="PLDc"/>
    <property type="match status" value="2"/>
</dbReference>
<evidence type="ECO:0000313" key="4">
    <source>
        <dbReference type="Proteomes" id="UP000247772"/>
    </source>
</evidence>
<dbReference type="InterPro" id="IPR025202">
    <property type="entry name" value="PLD-like_dom"/>
</dbReference>
<feature type="domain" description="PLD phosphodiesterase" evidence="2">
    <location>
        <begin position="186"/>
        <end position="213"/>
    </location>
</feature>
<dbReference type="InterPro" id="IPR001736">
    <property type="entry name" value="PLipase_D/transphosphatidylase"/>
</dbReference>
<evidence type="ECO:0000256" key="1">
    <source>
        <dbReference type="SAM" id="MobiDB-lite"/>
    </source>
</evidence>
<dbReference type="Proteomes" id="UP000247772">
    <property type="component" value="Unassembled WGS sequence"/>
</dbReference>
<dbReference type="Gene3D" id="3.30.870.10">
    <property type="entry name" value="Endonuclease Chain A"/>
    <property type="match status" value="2"/>
</dbReference>
<name>A0A2V4TQU5_9BURK</name>
<evidence type="ECO:0000313" key="3">
    <source>
        <dbReference type="EMBL" id="PYE27785.1"/>
    </source>
</evidence>
<dbReference type="AlphaFoldDB" id="A0A2V4TQU5"/>
<reference evidence="3 4" key="1">
    <citation type="submission" date="2018-06" db="EMBL/GenBank/DDBJ databases">
        <title>Genomic Encyclopedia of Type Strains, Phase IV (KMG-V): Genome sequencing to study the core and pangenomes of soil and plant-associated prokaryotes.</title>
        <authorList>
            <person name="Whitman W."/>
        </authorList>
    </citation>
    <scope>NUCLEOTIDE SEQUENCE [LARGE SCALE GENOMIC DNA]</scope>
    <source>
        <strain evidence="3 4">SRCL-318</strain>
    </source>
</reference>
<dbReference type="PROSITE" id="PS50035">
    <property type="entry name" value="PLD"/>
    <property type="match status" value="2"/>
</dbReference>
<protein>
    <submittedName>
        <fullName evidence="3">Putative cardiolipin synthase</fullName>
    </submittedName>
</protein>
<organism evidence="3 4">
    <name type="scientific">Paraburkholderia silvatlantica</name>
    <dbReference type="NCBI Taxonomy" id="321895"/>
    <lineage>
        <taxon>Bacteria</taxon>
        <taxon>Pseudomonadati</taxon>
        <taxon>Pseudomonadota</taxon>
        <taxon>Betaproteobacteria</taxon>
        <taxon>Burkholderiales</taxon>
        <taxon>Burkholderiaceae</taxon>
        <taxon>Paraburkholderia</taxon>
    </lineage>
</organism>
<dbReference type="PANTHER" id="PTHR21248">
    <property type="entry name" value="CARDIOLIPIN SYNTHASE"/>
    <property type="match status" value="1"/>
</dbReference>
<evidence type="ECO:0000259" key="2">
    <source>
        <dbReference type="PROSITE" id="PS50035"/>
    </source>
</evidence>
<dbReference type="SUPFAM" id="SSF56024">
    <property type="entry name" value="Phospholipase D/nuclease"/>
    <property type="match status" value="2"/>
</dbReference>
<comment type="caution">
    <text evidence="3">The sequence shown here is derived from an EMBL/GenBank/DDBJ whole genome shotgun (WGS) entry which is preliminary data.</text>
</comment>
<dbReference type="PANTHER" id="PTHR21248:SF12">
    <property type="entry name" value="CARDIOLIPIN SYNTHASE C"/>
    <property type="match status" value="1"/>
</dbReference>
<dbReference type="EMBL" id="QJSQ01000001">
    <property type="protein sequence ID" value="PYE27785.1"/>
    <property type="molecule type" value="Genomic_DNA"/>
</dbReference>
<feature type="domain" description="PLD phosphodiesterase" evidence="2">
    <location>
        <begin position="433"/>
        <end position="460"/>
    </location>
</feature>
<dbReference type="CDD" id="cd09113">
    <property type="entry name" value="PLDc_ymdC_like_2"/>
    <property type="match status" value="1"/>
</dbReference>
<dbReference type="GO" id="GO:0030572">
    <property type="term" value="F:phosphatidyltransferase activity"/>
    <property type="evidence" value="ECO:0007669"/>
    <property type="project" value="UniProtKB-ARBA"/>
</dbReference>
<dbReference type="CDD" id="cd09111">
    <property type="entry name" value="PLDc_ymdC_like_1"/>
    <property type="match status" value="1"/>
</dbReference>
<sequence length="542" mass="58595">MQRSLIALAANGLQKRLQKLCAMALPPCAIALATGLAACQQLPPPGERTQTTALTSAEARSTQLGKAVAAELASHPEFTGIDPLANPLDAFASRVALVRSAQRTLDVQYYIWRSDLTGTLLLEELREAADRGVRVRLLLDDNGIPSSLDPTLAALNGHPNIEVRLFNPFVTRKPKAIGFLTDFSRLNRRMHNKSLTADGVATILGGRNIGDEYFGATDGVVFADLDVLAIGPAATDVANDFDRYWASASSFPASQILPYAAPDALATLDRAALAARTDPAAEEYIEALRKTTDVRRLLDGTLPLEWARTQLVSDDPAKALGTAPKETLILSQLHQIVGDPHRELDLVSPYFVPGEVGTQYFTELAAQGVTVRVLTNSLEATDVSAVHSGYARRRMALLKGGVELFELRRAAGAGKGTDKAAGKGAGSGPFGSTGSSLHAKTFAVDAERVFVGSVNFDPRSANLNTELGLVIDSPALAAQIEKAFWTRVPQLAWQAHLDEDGKLYWTRLSDDTVIRYDTEPNTTWNQRLSVWFFSILPVEWLL</sequence>
<proteinExistence type="predicted"/>
<dbReference type="GO" id="GO:0032049">
    <property type="term" value="P:cardiolipin biosynthetic process"/>
    <property type="evidence" value="ECO:0007669"/>
    <property type="project" value="UniProtKB-ARBA"/>
</dbReference>
<dbReference type="Pfam" id="PF13091">
    <property type="entry name" value="PLDc_2"/>
    <property type="match status" value="2"/>
</dbReference>
<accession>A0A2V4TQU5</accession>
<gene>
    <name evidence="3" type="ORF">C7410_101116</name>
</gene>